<organism evidence="10 11">
    <name type="scientific">Auraticoccus cholistanensis</name>
    <dbReference type="NCBI Taxonomy" id="2656650"/>
    <lineage>
        <taxon>Bacteria</taxon>
        <taxon>Bacillati</taxon>
        <taxon>Actinomycetota</taxon>
        <taxon>Actinomycetes</taxon>
        <taxon>Propionibacteriales</taxon>
        <taxon>Propionibacteriaceae</taxon>
        <taxon>Auraticoccus</taxon>
    </lineage>
</organism>
<evidence type="ECO:0000256" key="4">
    <source>
        <dbReference type="ARBA" id="ARBA00022989"/>
    </source>
</evidence>
<keyword evidence="4 7" id="KW-1133">Transmembrane helix</keyword>
<accession>A0A6A9V139</accession>
<dbReference type="PANTHER" id="PTHR36115">
    <property type="entry name" value="PROLINE-RICH ANTIGEN HOMOLOG-RELATED"/>
    <property type="match status" value="1"/>
</dbReference>
<dbReference type="InterPro" id="IPR010432">
    <property type="entry name" value="RDD"/>
</dbReference>
<feature type="domain" description="RDD" evidence="8">
    <location>
        <begin position="76"/>
        <end position="237"/>
    </location>
</feature>
<keyword evidence="3 7" id="KW-0812">Transmembrane</keyword>
<dbReference type="InterPro" id="IPR051791">
    <property type="entry name" value="Pra-immunoreactive"/>
</dbReference>
<sequence>MAAVSQIPVGSPKPPPGRHAAPGGWYPDPVDPRRERWWDGWQWSRDVREAEAPAQPQPVAAARPGQPALTADGVPLAGWWHRAGAIVVDGLLLGVVTSLLSLPFLQTAFDAVVALFDASLEAARQGQPPPPQPDPTSLITPTETLALGAVQLLCGLAYHGLFLRLRSATPGKLLLGLRVVPVDRGRSTERLGWRAALLRALVWVAPAVVTWLFVLRLVDVVLPLTNPRRQALHDLAARTQVVRTR</sequence>
<evidence type="ECO:0000313" key="11">
    <source>
        <dbReference type="Proteomes" id="UP000435304"/>
    </source>
</evidence>
<dbReference type="GO" id="GO:0005886">
    <property type="term" value="C:plasma membrane"/>
    <property type="evidence" value="ECO:0007669"/>
    <property type="project" value="UniProtKB-SubCell"/>
</dbReference>
<evidence type="ECO:0000313" key="10">
    <source>
        <dbReference type="EMBL" id="MVA76749.1"/>
    </source>
</evidence>
<dbReference type="AlphaFoldDB" id="A0A6A9V139"/>
<dbReference type="InterPro" id="IPR018929">
    <property type="entry name" value="DUF2510"/>
</dbReference>
<evidence type="ECO:0000256" key="2">
    <source>
        <dbReference type="ARBA" id="ARBA00022475"/>
    </source>
</evidence>
<evidence type="ECO:0000256" key="5">
    <source>
        <dbReference type="ARBA" id="ARBA00023136"/>
    </source>
</evidence>
<name>A0A6A9V139_9ACTN</name>
<feature type="region of interest" description="Disordered" evidence="6">
    <location>
        <begin position="1"/>
        <end position="29"/>
    </location>
</feature>
<reference evidence="10 11" key="1">
    <citation type="submission" date="2019-12" db="EMBL/GenBank/DDBJ databases">
        <title>Auraticoccus cholistani sp. nov., an actinomycete isolated from soil of Cholistan desert.</title>
        <authorList>
            <person name="Cheema M.T."/>
        </authorList>
    </citation>
    <scope>NUCLEOTIDE SEQUENCE [LARGE SCALE GENOMIC DNA]</scope>
    <source>
        <strain evidence="10 11">F435</strain>
    </source>
</reference>
<evidence type="ECO:0000256" key="3">
    <source>
        <dbReference type="ARBA" id="ARBA00022692"/>
    </source>
</evidence>
<evidence type="ECO:0000256" key="7">
    <source>
        <dbReference type="SAM" id="Phobius"/>
    </source>
</evidence>
<protein>
    <submittedName>
        <fullName evidence="10">DUF2510 domain-containing protein</fullName>
    </submittedName>
</protein>
<keyword evidence="2" id="KW-1003">Cell membrane</keyword>
<comment type="subcellular location">
    <subcellularLocation>
        <location evidence="1">Cell membrane</location>
        <topology evidence="1">Multi-pass membrane protein</topology>
    </subcellularLocation>
</comment>
<proteinExistence type="predicted"/>
<evidence type="ECO:0000259" key="8">
    <source>
        <dbReference type="Pfam" id="PF06271"/>
    </source>
</evidence>
<evidence type="ECO:0000259" key="9">
    <source>
        <dbReference type="Pfam" id="PF10708"/>
    </source>
</evidence>
<dbReference type="Proteomes" id="UP000435304">
    <property type="component" value="Unassembled WGS sequence"/>
</dbReference>
<feature type="transmembrane region" description="Helical" evidence="7">
    <location>
        <begin position="86"/>
        <end position="105"/>
    </location>
</feature>
<gene>
    <name evidence="10" type="ORF">GC722_12050</name>
</gene>
<keyword evidence="5 7" id="KW-0472">Membrane</keyword>
<dbReference type="Pfam" id="PF06271">
    <property type="entry name" value="RDD"/>
    <property type="match status" value="1"/>
</dbReference>
<dbReference type="EMBL" id="WPCU01000007">
    <property type="protein sequence ID" value="MVA76749.1"/>
    <property type="molecule type" value="Genomic_DNA"/>
</dbReference>
<feature type="domain" description="DUF2510" evidence="9">
    <location>
        <begin position="24"/>
        <end position="55"/>
    </location>
</feature>
<feature type="transmembrane region" description="Helical" evidence="7">
    <location>
        <begin position="196"/>
        <end position="218"/>
    </location>
</feature>
<keyword evidence="11" id="KW-1185">Reference proteome</keyword>
<dbReference type="Pfam" id="PF10708">
    <property type="entry name" value="DUF2510"/>
    <property type="match status" value="1"/>
</dbReference>
<evidence type="ECO:0000256" key="6">
    <source>
        <dbReference type="SAM" id="MobiDB-lite"/>
    </source>
</evidence>
<comment type="caution">
    <text evidence="10">The sequence shown here is derived from an EMBL/GenBank/DDBJ whole genome shotgun (WGS) entry which is preliminary data.</text>
</comment>
<evidence type="ECO:0000256" key="1">
    <source>
        <dbReference type="ARBA" id="ARBA00004651"/>
    </source>
</evidence>